<dbReference type="InterPro" id="IPR003594">
    <property type="entry name" value="HATPase_dom"/>
</dbReference>
<proteinExistence type="predicted"/>
<protein>
    <recommendedName>
        <fullName evidence="2">Histidine kinase/HSP90-like ATPase domain-containing protein</fullName>
    </recommendedName>
</protein>
<comment type="caution">
    <text evidence="3">The sequence shown here is derived from an EMBL/GenBank/DDBJ whole genome shotgun (WGS) entry which is preliminary data.</text>
</comment>
<organism evidence="3 4">
    <name type="scientific">Spirilliplanes yamanashiensis</name>
    <dbReference type="NCBI Taxonomy" id="42233"/>
    <lineage>
        <taxon>Bacteria</taxon>
        <taxon>Bacillati</taxon>
        <taxon>Actinomycetota</taxon>
        <taxon>Actinomycetes</taxon>
        <taxon>Micromonosporales</taxon>
        <taxon>Micromonosporaceae</taxon>
        <taxon>Spirilliplanes</taxon>
    </lineage>
</organism>
<evidence type="ECO:0000256" key="1">
    <source>
        <dbReference type="SAM" id="MobiDB-lite"/>
    </source>
</evidence>
<accession>A0A8J3Y5N7</accession>
<dbReference type="Proteomes" id="UP000652013">
    <property type="component" value="Unassembled WGS sequence"/>
</dbReference>
<evidence type="ECO:0000313" key="3">
    <source>
        <dbReference type="EMBL" id="GIJ01817.1"/>
    </source>
</evidence>
<feature type="domain" description="Histidine kinase/HSP90-like ATPase" evidence="2">
    <location>
        <begin position="2"/>
        <end position="50"/>
    </location>
</feature>
<sequence>MRDTGAWIQPPADQPPGLPGRGRGRLMMEALMDETEVRSGPGGTTVRLVKELADDA</sequence>
<feature type="region of interest" description="Disordered" evidence="1">
    <location>
        <begin position="1"/>
        <end position="23"/>
    </location>
</feature>
<dbReference type="EMBL" id="BOOY01000006">
    <property type="protein sequence ID" value="GIJ01817.1"/>
    <property type="molecule type" value="Genomic_DNA"/>
</dbReference>
<dbReference type="InterPro" id="IPR036890">
    <property type="entry name" value="HATPase_C_sf"/>
</dbReference>
<keyword evidence="4" id="KW-1185">Reference proteome</keyword>
<evidence type="ECO:0000313" key="4">
    <source>
        <dbReference type="Proteomes" id="UP000652013"/>
    </source>
</evidence>
<reference evidence="3" key="1">
    <citation type="submission" date="2021-01" db="EMBL/GenBank/DDBJ databases">
        <title>Whole genome shotgun sequence of Spirilliplanes yamanashiensis NBRC 15828.</title>
        <authorList>
            <person name="Komaki H."/>
            <person name="Tamura T."/>
        </authorList>
    </citation>
    <scope>NUCLEOTIDE SEQUENCE</scope>
    <source>
        <strain evidence="3">NBRC 15828</strain>
    </source>
</reference>
<evidence type="ECO:0000259" key="2">
    <source>
        <dbReference type="Pfam" id="PF13581"/>
    </source>
</evidence>
<dbReference type="AlphaFoldDB" id="A0A8J3Y5N7"/>
<gene>
    <name evidence="3" type="ORF">Sya03_11690</name>
</gene>
<dbReference type="CDD" id="cd16936">
    <property type="entry name" value="HATPase_RsbW-like"/>
    <property type="match status" value="1"/>
</dbReference>
<dbReference type="Pfam" id="PF13581">
    <property type="entry name" value="HATPase_c_2"/>
    <property type="match status" value="1"/>
</dbReference>
<dbReference type="Gene3D" id="3.30.565.10">
    <property type="entry name" value="Histidine kinase-like ATPase, C-terminal domain"/>
    <property type="match status" value="1"/>
</dbReference>
<name>A0A8J3Y5N7_9ACTN</name>